<evidence type="ECO:0000256" key="1">
    <source>
        <dbReference type="ARBA" id="ARBA00023015"/>
    </source>
</evidence>
<dbReference type="SMART" id="SM00345">
    <property type="entry name" value="HTH_GNTR"/>
    <property type="match status" value="1"/>
</dbReference>
<reference evidence="5 6" key="1">
    <citation type="submission" date="2024-09" db="EMBL/GenBank/DDBJ databases">
        <authorList>
            <person name="Sun Q."/>
            <person name="Mori K."/>
        </authorList>
    </citation>
    <scope>NUCLEOTIDE SEQUENCE [LARGE SCALE GENOMIC DNA]</scope>
    <source>
        <strain evidence="5 6">CCM 7706</strain>
    </source>
</reference>
<evidence type="ECO:0000259" key="4">
    <source>
        <dbReference type="PROSITE" id="PS50949"/>
    </source>
</evidence>
<dbReference type="PRINTS" id="PR00035">
    <property type="entry name" value="HTHGNTR"/>
</dbReference>
<gene>
    <name evidence="5" type="ORF">ACFFJC_12560</name>
</gene>
<name>A0ABV6CWK3_9SPHN</name>
<dbReference type="SUPFAM" id="SSF64288">
    <property type="entry name" value="Chorismate lyase-like"/>
    <property type="match status" value="1"/>
</dbReference>
<comment type="caution">
    <text evidence="5">The sequence shown here is derived from an EMBL/GenBank/DDBJ whole genome shotgun (WGS) entry which is preliminary data.</text>
</comment>
<dbReference type="PANTHER" id="PTHR44846:SF1">
    <property type="entry name" value="MANNOSYL-D-GLYCERATE TRANSPORT_METABOLISM SYSTEM REPRESSOR MNGR-RELATED"/>
    <property type="match status" value="1"/>
</dbReference>
<dbReference type="RefSeq" id="WP_379487831.1">
    <property type="nucleotide sequence ID" value="NZ_JBHLWK010000015.1"/>
</dbReference>
<dbReference type="InterPro" id="IPR036390">
    <property type="entry name" value="WH_DNA-bd_sf"/>
</dbReference>
<dbReference type="InterPro" id="IPR028978">
    <property type="entry name" value="Chorismate_lyase_/UTRA_dom_sf"/>
</dbReference>
<dbReference type="Pfam" id="PF00392">
    <property type="entry name" value="GntR"/>
    <property type="match status" value="1"/>
</dbReference>
<keyword evidence="3" id="KW-0804">Transcription</keyword>
<dbReference type="InterPro" id="IPR050679">
    <property type="entry name" value="Bact_HTH_transcr_reg"/>
</dbReference>
<protein>
    <submittedName>
        <fullName evidence="5">GntR family transcriptional regulator</fullName>
    </submittedName>
</protein>
<dbReference type="PANTHER" id="PTHR44846">
    <property type="entry name" value="MANNOSYL-D-GLYCERATE TRANSPORT/METABOLISM SYSTEM REPRESSOR MNGR-RELATED"/>
    <property type="match status" value="1"/>
</dbReference>
<dbReference type="SUPFAM" id="SSF46785">
    <property type="entry name" value="Winged helix' DNA-binding domain"/>
    <property type="match status" value="1"/>
</dbReference>
<organism evidence="5 6">
    <name type="scientific">Novosphingobium soli</name>
    <dbReference type="NCBI Taxonomy" id="574956"/>
    <lineage>
        <taxon>Bacteria</taxon>
        <taxon>Pseudomonadati</taxon>
        <taxon>Pseudomonadota</taxon>
        <taxon>Alphaproteobacteria</taxon>
        <taxon>Sphingomonadales</taxon>
        <taxon>Sphingomonadaceae</taxon>
        <taxon>Novosphingobium</taxon>
    </lineage>
</organism>
<dbReference type="CDD" id="cd07377">
    <property type="entry name" value="WHTH_GntR"/>
    <property type="match status" value="1"/>
</dbReference>
<evidence type="ECO:0000256" key="2">
    <source>
        <dbReference type="ARBA" id="ARBA00023125"/>
    </source>
</evidence>
<dbReference type="EMBL" id="JBHLWK010000015">
    <property type="protein sequence ID" value="MFC0205097.1"/>
    <property type="molecule type" value="Genomic_DNA"/>
</dbReference>
<keyword evidence="6" id="KW-1185">Reference proteome</keyword>
<dbReference type="Proteomes" id="UP001589798">
    <property type="component" value="Unassembled WGS sequence"/>
</dbReference>
<dbReference type="Gene3D" id="1.10.10.10">
    <property type="entry name" value="Winged helix-like DNA-binding domain superfamily/Winged helix DNA-binding domain"/>
    <property type="match status" value="1"/>
</dbReference>
<evidence type="ECO:0000313" key="5">
    <source>
        <dbReference type="EMBL" id="MFC0205097.1"/>
    </source>
</evidence>
<dbReference type="InterPro" id="IPR000524">
    <property type="entry name" value="Tscrpt_reg_HTH_GntR"/>
</dbReference>
<evidence type="ECO:0000256" key="3">
    <source>
        <dbReference type="ARBA" id="ARBA00023163"/>
    </source>
</evidence>
<evidence type="ECO:0000313" key="6">
    <source>
        <dbReference type="Proteomes" id="UP001589798"/>
    </source>
</evidence>
<accession>A0ABV6CWK3</accession>
<dbReference type="Pfam" id="PF07702">
    <property type="entry name" value="UTRA"/>
    <property type="match status" value="1"/>
</dbReference>
<feature type="domain" description="HTH gntR-type" evidence="4">
    <location>
        <begin position="25"/>
        <end position="93"/>
    </location>
</feature>
<dbReference type="InterPro" id="IPR011663">
    <property type="entry name" value="UTRA"/>
</dbReference>
<sequence>MMMVRGAASGARRAAQGQLARDAAIPLYHQIYLTLRDEITRGDRPFGTPVPTEMELAENYHVSRITARRALDELAMGGFVERRRRLGTHVIFRSSAKPIEANIDQAVESLIAFGQNTAVKVLEVTTEPAVGPIAQKLGLVEGEPAIRAVRLRSGRSGPLGLIVSHMRAGLGVSVTPERLTDQPILSLLREAGVKIGGAVQTIEAMVADPDMAEQLQCEPRAAVLHVERLVEDAGGDTVLVTNAYYRADRYRITLDMHEQGQFSPTYG</sequence>
<dbReference type="Gene3D" id="3.40.1410.10">
    <property type="entry name" value="Chorismate lyase-like"/>
    <property type="match status" value="1"/>
</dbReference>
<dbReference type="SMART" id="SM00866">
    <property type="entry name" value="UTRA"/>
    <property type="match status" value="1"/>
</dbReference>
<dbReference type="InterPro" id="IPR036388">
    <property type="entry name" value="WH-like_DNA-bd_sf"/>
</dbReference>
<keyword evidence="2" id="KW-0238">DNA-binding</keyword>
<proteinExistence type="predicted"/>
<keyword evidence="1" id="KW-0805">Transcription regulation</keyword>
<dbReference type="PROSITE" id="PS50949">
    <property type="entry name" value="HTH_GNTR"/>
    <property type="match status" value="1"/>
</dbReference>